<evidence type="ECO:0000313" key="3">
    <source>
        <dbReference type="Proteomes" id="UP000036987"/>
    </source>
</evidence>
<evidence type="ECO:0000256" key="1">
    <source>
        <dbReference type="SAM" id="Phobius"/>
    </source>
</evidence>
<organism evidence="2 3">
    <name type="scientific">Zostera marina</name>
    <name type="common">Eelgrass</name>
    <dbReference type="NCBI Taxonomy" id="29655"/>
    <lineage>
        <taxon>Eukaryota</taxon>
        <taxon>Viridiplantae</taxon>
        <taxon>Streptophyta</taxon>
        <taxon>Embryophyta</taxon>
        <taxon>Tracheophyta</taxon>
        <taxon>Spermatophyta</taxon>
        <taxon>Magnoliopsida</taxon>
        <taxon>Liliopsida</taxon>
        <taxon>Zosteraceae</taxon>
        <taxon>Zostera</taxon>
    </lineage>
</organism>
<evidence type="ECO:0008006" key="4">
    <source>
        <dbReference type="Google" id="ProtNLM"/>
    </source>
</evidence>
<evidence type="ECO:0000313" key="2">
    <source>
        <dbReference type="EMBL" id="KMZ71026.1"/>
    </source>
</evidence>
<keyword evidence="1" id="KW-0812">Transmembrane</keyword>
<dbReference type="PANTHER" id="PTHR31469">
    <property type="entry name" value="OS07G0633600 PROTEIN"/>
    <property type="match status" value="1"/>
</dbReference>
<keyword evidence="1" id="KW-0472">Membrane</keyword>
<dbReference type="GO" id="GO:0005794">
    <property type="term" value="C:Golgi apparatus"/>
    <property type="evidence" value="ECO:0000318"/>
    <property type="project" value="GO_Central"/>
</dbReference>
<dbReference type="Proteomes" id="UP000036987">
    <property type="component" value="Unassembled WGS sequence"/>
</dbReference>
<comment type="caution">
    <text evidence="2">The sequence shown here is derived from an EMBL/GenBank/DDBJ whole genome shotgun (WGS) entry which is preliminary data.</text>
</comment>
<dbReference type="STRING" id="29655.A0A0K9PPX7"/>
<dbReference type="EMBL" id="LFYR01000692">
    <property type="protein sequence ID" value="KMZ71026.1"/>
    <property type="molecule type" value="Genomic_DNA"/>
</dbReference>
<protein>
    <recommendedName>
        <fullName evidence="4">O-fucosyltransferase family protein</fullName>
    </recommendedName>
</protein>
<keyword evidence="1" id="KW-1133">Transmembrane helix</keyword>
<keyword evidence="3" id="KW-1185">Reference proteome</keyword>
<reference evidence="3" key="1">
    <citation type="journal article" date="2016" name="Nature">
        <title>The genome of the seagrass Zostera marina reveals angiosperm adaptation to the sea.</title>
        <authorList>
            <person name="Olsen J.L."/>
            <person name="Rouze P."/>
            <person name="Verhelst B."/>
            <person name="Lin Y.-C."/>
            <person name="Bayer T."/>
            <person name="Collen J."/>
            <person name="Dattolo E."/>
            <person name="De Paoli E."/>
            <person name="Dittami S."/>
            <person name="Maumus F."/>
            <person name="Michel G."/>
            <person name="Kersting A."/>
            <person name="Lauritano C."/>
            <person name="Lohaus R."/>
            <person name="Toepel M."/>
            <person name="Tonon T."/>
            <person name="Vanneste K."/>
            <person name="Amirebrahimi M."/>
            <person name="Brakel J."/>
            <person name="Bostroem C."/>
            <person name="Chovatia M."/>
            <person name="Grimwood J."/>
            <person name="Jenkins J.W."/>
            <person name="Jueterbock A."/>
            <person name="Mraz A."/>
            <person name="Stam W.T."/>
            <person name="Tice H."/>
            <person name="Bornberg-Bauer E."/>
            <person name="Green P.J."/>
            <person name="Pearson G.A."/>
            <person name="Procaccini G."/>
            <person name="Duarte C.M."/>
            <person name="Schmutz J."/>
            <person name="Reusch T.B.H."/>
            <person name="Van de Peer Y."/>
        </authorList>
    </citation>
    <scope>NUCLEOTIDE SEQUENCE [LARGE SCALE GENOMIC DNA]</scope>
    <source>
        <strain evidence="3">cv. Finnish</strain>
    </source>
</reference>
<feature type="transmembrane region" description="Helical" evidence="1">
    <location>
        <begin position="12"/>
        <end position="32"/>
    </location>
</feature>
<dbReference type="OrthoDB" id="1903705at2759"/>
<dbReference type="AlphaFoldDB" id="A0A0K9PPX7"/>
<name>A0A0K9PPX7_ZOSMR</name>
<accession>A0A0K9PPX7</accession>
<sequence>MKTCKTQRKPISLILVLPLFLSLFVGVAFWAISSYSFDLLLPFQFKHTSIPTGVLGGEIPDWSEKKYLYWGNGIDCPGNHRDSCQDLFYQELSFRCALEEAMYLKRIFVMPSRMYINSIYHNKKAILHTSAHADFNESWAESSCAMNSLYDLELISRTVPVVLDDSKMWDQILLKSVELGKRGMASVEGISRYDLKDKTIYSDTFLINRTANYLSWFIECKDHNNGMSTSLPYSFLPLMAARKLRIVADKIKEQLGVYDAIHVYHGNKMETRNHDHNNGVAQTLHLHINMDTRLEFIQRRIKKWTSSGRILFIASNVKTPRFFSPLASRYKLAYSSNYSNLIDPIIENNYQLIMIERLVLIGAKHLIKATMEDNFSLTNELINKKNIKNRQIPIYS</sequence>
<proteinExistence type="predicted"/>
<dbReference type="PANTHER" id="PTHR31469:SF8">
    <property type="entry name" value="OS07G0641000 PROTEIN"/>
    <property type="match status" value="1"/>
</dbReference>
<gene>
    <name evidence="2" type="ORF">ZOSMA_18G01250</name>
</gene>